<evidence type="ECO:0000313" key="6">
    <source>
        <dbReference type="EnsemblPlants" id="Bo3g152830.1"/>
    </source>
</evidence>
<dbReference type="Pfam" id="PF09331">
    <property type="entry name" value="DUF1985"/>
    <property type="match status" value="1"/>
</dbReference>
<dbReference type="HOGENOM" id="CLU_017415_6_1_1"/>
<dbReference type="GO" id="GO:0006508">
    <property type="term" value="P:proteolysis"/>
    <property type="evidence" value="ECO:0007669"/>
    <property type="project" value="UniProtKB-KW"/>
</dbReference>
<evidence type="ECO:0000256" key="2">
    <source>
        <dbReference type="ARBA" id="ARBA00022670"/>
    </source>
</evidence>
<feature type="domain" description="Ubiquitin-like protease family profile" evidence="5">
    <location>
        <begin position="630"/>
        <end position="822"/>
    </location>
</feature>
<protein>
    <recommendedName>
        <fullName evidence="5">Ubiquitin-like protease family profile domain-containing protein</fullName>
    </recommendedName>
</protein>
<evidence type="ECO:0000256" key="1">
    <source>
        <dbReference type="ARBA" id="ARBA00005234"/>
    </source>
</evidence>
<proteinExistence type="inferred from homology"/>
<dbReference type="PROSITE" id="PS50600">
    <property type="entry name" value="ULP_PROTEASE"/>
    <property type="match status" value="1"/>
</dbReference>
<dbReference type="EnsemblPlants" id="Bo3g152830.1">
    <property type="protein sequence ID" value="Bo3g152830.1"/>
    <property type="gene ID" value="Bo3g152830"/>
</dbReference>
<keyword evidence="3" id="KW-0378">Hydrolase</keyword>
<sequence>MTIDQLPKCLFKEGTETQVEKVNNSCRTSILAKVAKYCPDEYKEVSEDPLFAQIVAIYVYKLQFSARAIHTFVCKQLLSAKRYELWFHYARRPLRFSMQEFYAITGLKYNDEPDLEIDDWEYDGGFWSKLLRRQKNISVQQIRKVHVKLCNTWSDRLRLVYLCVIAGILMAKDEKVWIPYKYIKLVMNFEKMRKYPWGLHSFDMLVSSIINARDKVKTQNSYVVDGFSYALQIWLMEAVPDIGSLLGQKLREGVKTMRCRNWKGSAKISYEDIINIESNLFHHVFPSISTSGNFKDVIIDAEFARPCEMKDERVDLIIDMQRNKYDWSKHVWAYKETVKPFQYSSEEDGSDEEAAVETSDTEIEEEIESTRVSPSKKRKNRFRDTGAESRKKRLLCQRSTEKYRDLEEEMKSYIQSMFNSSFTALGLEVREIIEDRFIKLEEKILSSQTQGSAPANTQTRGADPFWTPSAATAPALVFGRAPAPTPASTEAPASVSTRGLDPSRSAASAPYRSRASATAHTGGPANAAKTRSQTKGPKSTYRRQWATLHKSQMLTVLIHLKTSSPKDLLISLPVTSFRPEIFKTPFLIDSDDIEVRCKAKDYELVFLPEEKWAKLTEWTLNPTVLQIGPSTFDAELASRIIEPNIWLKNFDMDAMMYLFREKTTLRRWSPDRVAFLNCMFSNQIITAYGKLDGNRRGYKIDDNFLEYGRGELPYHGSTGSVWSIDVDRLYIPICVNQIHWISICVNLVNRTIDVFDCGGKKNSRVVEAFAILIPRIVKAVQSPERKKDFNVKQYIVSYVPMRGLNMSGNDCGAYSLKFIACHLLGLDFSLVNDENIKEA</sequence>
<dbReference type="InterPro" id="IPR038765">
    <property type="entry name" value="Papain-like_cys_pep_sf"/>
</dbReference>
<dbReference type="Gramene" id="Bo3g152830.1">
    <property type="protein sequence ID" value="Bo3g152830.1"/>
    <property type="gene ID" value="Bo3g152830"/>
</dbReference>
<dbReference type="PANTHER" id="PTHR48449:SF1">
    <property type="entry name" value="DUF1985 DOMAIN-CONTAINING PROTEIN"/>
    <property type="match status" value="1"/>
</dbReference>
<feature type="compositionally biased region" description="Low complexity" evidence="4">
    <location>
        <begin position="486"/>
        <end position="517"/>
    </location>
</feature>
<feature type="compositionally biased region" description="Acidic residues" evidence="4">
    <location>
        <begin position="345"/>
        <end position="367"/>
    </location>
</feature>
<dbReference type="Gene3D" id="3.40.395.10">
    <property type="entry name" value="Adenoviral Proteinase, Chain A"/>
    <property type="match status" value="1"/>
</dbReference>
<dbReference type="Proteomes" id="UP000032141">
    <property type="component" value="Chromosome C3"/>
</dbReference>
<dbReference type="InterPro" id="IPR003653">
    <property type="entry name" value="Peptidase_C48_C"/>
</dbReference>
<evidence type="ECO:0000256" key="4">
    <source>
        <dbReference type="SAM" id="MobiDB-lite"/>
    </source>
</evidence>
<comment type="similarity">
    <text evidence="1">Belongs to the peptidase C48 family.</text>
</comment>
<dbReference type="eggNOG" id="ENOG502QSZR">
    <property type="taxonomic scope" value="Eukaryota"/>
</dbReference>
<keyword evidence="7" id="KW-1185">Reference proteome</keyword>
<reference evidence="6" key="2">
    <citation type="submission" date="2015-03" db="UniProtKB">
        <authorList>
            <consortium name="EnsemblPlants"/>
        </authorList>
    </citation>
    <scope>IDENTIFICATION</scope>
</reference>
<evidence type="ECO:0000256" key="3">
    <source>
        <dbReference type="ARBA" id="ARBA00022801"/>
    </source>
</evidence>
<feature type="region of interest" description="Disordered" evidence="4">
    <location>
        <begin position="343"/>
        <end position="388"/>
    </location>
</feature>
<name>A0A0D3BJM9_BRAOL</name>
<feature type="region of interest" description="Disordered" evidence="4">
    <location>
        <begin position="479"/>
        <end position="542"/>
    </location>
</feature>
<keyword evidence="2" id="KW-0645">Protease</keyword>
<dbReference type="SUPFAM" id="SSF54001">
    <property type="entry name" value="Cysteine proteinases"/>
    <property type="match status" value="1"/>
</dbReference>
<dbReference type="GO" id="GO:0008234">
    <property type="term" value="F:cysteine-type peptidase activity"/>
    <property type="evidence" value="ECO:0007669"/>
    <property type="project" value="InterPro"/>
</dbReference>
<accession>A0A0D3BJM9</accession>
<evidence type="ECO:0000313" key="7">
    <source>
        <dbReference type="Proteomes" id="UP000032141"/>
    </source>
</evidence>
<reference evidence="6 7" key="1">
    <citation type="journal article" date="2014" name="Genome Biol.">
        <title>Transcriptome and methylome profiling reveals relics of genome dominance in the mesopolyploid Brassica oleracea.</title>
        <authorList>
            <person name="Parkin I.A."/>
            <person name="Koh C."/>
            <person name="Tang H."/>
            <person name="Robinson S.J."/>
            <person name="Kagale S."/>
            <person name="Clarke W.E."/>
            <person name="Town C.D."/>
            <person name="Nixon J."/>
            <person name="Krishnakumar V."/>
            <person name="Bidwell S.L."/>
            <person name="Denoeud F."/>
            <person name="Belcram H."/>
            <person name="Links M.G."/>
            <person name="Just J."/>
            <person name="Clarke C."/>
            <person name="Bender T."/>
            <person name="Huebert T."/>
            <person name="Mason A.S."/>
            <person name="Pires J.C."/>
            <person name="Barker G."/>
            <person name="Moore J."/>
            <person name="Walley P.G."/>
            <person name="Manoli S."/>
            <person name="Batley J."/>
            <person name="Edwards D."/>
            <person name="Nelson M.N."/>
            <person name="Wang X."/>
            <person name="Paterson A.H."/>
            <person name="King G."/>
            <person name="Bancroft I."/>
            <person name="Chalhoub B."/>
            <person name="Sharpe A.G."/>
        </authorList>
    </citation>
    <scope>NUCLEOTIDE SEQUENCE</scope>
    <source>
        <strain evidence="6 7">cv. TO1000</strain>
    </source>
</reference>
<dbReference type="InterPro" id="IPR015410">
    <property type="entry name" value="DUF1985"/>
</dbReference>
<dbReference type="OMA" id="TIDVFDC"/>
<evidence type="ECO:0000259" key="5">
    <source>
        <dbReference type="PROSITE" id="PS50600"/>
    </source>
</evidence>
<dbReference type="Pfam" id="PF02902">
    <property type="entry name" value="Peptidase_C48"/>
    <property type="match status" value="1"/>
</dbReference>
<dbReference type="AlphaFoldDB" id="A0A0D3BJM9"/>
<organism evidence="6 7">
    <name type="scientific">Brassica oleracea var. oleracea</name>
    <dbReference type="NCBI Taxonomy" id="109376"/>
    <lineage>
        <taxon>Eukaryota</taxon>
        <taxon>Viridiplantae</taxon>
        <taxon>Streptophyta</taxon>
        <taxon>Embryophyta</taxon>
        <taxon>Tracheophyta</taxon>
        <taxon>Spermatophyta</taxon>
        <taxon>Magnoliopsida</taxon>
        <taxon>eudicotyledons</taxon>
        <taxon>Gunneridae</taxon>
        <taxon>Pentapetalae</taxon>
        <taxon>rosids</taxon>
        <taxon>malvids</taxon>
        <taxon>Brassicales</taxon>
        <taxon>Brassicaceae</taxon>
        <taxon>Brassiceae</taxon>
        <taxon>Brassica</taxon>
    </lineage>
</organism>
<dbReference type="PANTHER" id="PTHR48449">
    <property type="entry name" value="DUF1985 DOMAIN-CONTAINING PROTEIN"/>
    <property type="match status" value="1"/>
</dbReference>